<evidence type="ECO:0000256" key="2">
    <source>
        <dbReference type="ARBA" id="ARBA00022845"/>
    </source>
</evidence>
<dbReference type="Gene3D" id="2.60.40.4380">
    <property type="entry name" value="Translational regulator CsrA"/>
    <property type="match status" value="1"/>
</dbReference>
<dbReference type="InterPro" id="IPR003751">
    <property type="entry name" value="CsrA"/>
</dbReference>
<evidence type="ECO:0000313" key="7">
    <source>
        <dbReference type="Proteomes" id="UP001321520"/>
    </source>
</evidence>
<reference evidence="6 7" key="1">
    <citation type="submission" date="2022-05" db="EMBL/GenBank/DDBJ databases">
        <title>Microbulbifer sp. nov., isolated from sponge.</title>
        <authorList>
            <person name="Gao L."/>
        </authorList>
    </citation>
    <scope>NUCLEOTIDE SEQUENCE [LARGE SCALE GENOMIC DNA]</scope>
    <source>
        <strain evidence="6 7">MI-G</strain>
    </source>
</reference>
<evidence type="ECO:0000256" key="3">
    <source>
        <dbReference type="ARBA" id="ARBA00022884"/>
    </source>
</evidence>
<keyword evidence="1 5" id="KW-0963">Cytoplasm</keyword>
<accession>A0ABY9E7B3</accession>
<evidence type="ECO:0000256" key="4">
    <source>
        <dbReference type="ARBA" id="ARBA00023159"/>
    </source>
</evidence>
<keyword evidence="2 5" id="KW-0810">Translation regulation</keyword>
<dbReference type="PANTHER" id="PTHR34984:SF1">
    <property type="entry name" value="CARBON STORAGE REGULATOR"/>
    <property type="match status" value="1"/>
</dbReference>
<keyword evidence="5" id="KW-0678">Repressor</keyword>
<gene>
    <name evidence="5 6" type="primary">csrA</name>
    <name evidence="6" type="ORF">M8T91_13565</name>
</gene>
<comment type="function">
    <text evidence="5">A key translational regulator that binds mRNA to regulate translation initiation and/or mRNA stability. Mediates global changes in gene expression, shifting from rapid growth to stress survival by linking envelope stress, the stringent response and the catabolite repression systems. Usually binds in the 5'-UTR; binding at or near the Shine-Dalgarno sequence prevents ribosome-binding, repressing translation, binding elsewhere in the 5'-UTR can activate translation and/or stabilize the mRNA. Its function is antagonized by small RNA(s).</text>
</comment>
<dbReference type="Proteomes" id="UP001321520">
    <property type="component" value="Chromosome"/>
</dbReference>
<dbReference type="PANTHER" id="PTHR34984">
    <property type="entry name" value="CARBON STORAGE REGULATOR"/>
    <property type="match status" value="1"/>
</dbReference>
<comment type="subunit">
    <text evidence="5">Homodimer; the beta-strands of each monomer intercalate to form a hydrophobic core, while the alpha-helices form wings that extend away from the core.</text>
</comment>
<sequence>MLVVKRRPGENLRIGSNVSVTVLDISGNQVRVGIAAPKSLPVHREEVYLRIQKERAQGDGSG</sequence>
<protein>
    <recommendedName>
        <fullName evidence="5">Translational regulator CsrA</fullName>
    </recommendedName>
    <alternativeName>
        <fullName evidence="5">Carbon storage regulator</fullName>
    </alternativeName>
</protein>
<comment type="similarity">
    <text evidence="5">Belongs to the CsrA/RsmA family.</text>
</comment>
<comment type="subcellular location">
    <subcellularLocation>
        <location evidence="5">Cytoplasm</location>
    </subcellularLocation>
</comment>
<dbReference type="NCBIfam" id="TIGR00202">
    <property type="entry name" value="csrA"/>
    <property type="match status" value="1"/>
</dbReference>
<dbReference type="InterPro" id="IPR036107">
    <property type="entry name" value="CsrA_sf"/>
</dbReference>
<evidence type="ECO:0000256" key="5">
    <source>
        <dbReference type="HAMAP-Rule" id="MF_00167"/>
    </source>
</evidence>
<organism evidence="6 7">
    <name type="scientific">Microbulbifer spongiae</name>
    <dbReference type="NCBI Taxonomy" id="2944933"/>
    <lineage>
        <taxon>Bacteria</taxon>
        <taxon>Pseudomonadati</taxon>
        <taxon>Pseudomonadota</taxon>
        <taxon>Gammaproteobacteria</taxon>
        <taxon>Cellvibrionales</taxon>
        <taxon>Microbulbiferaceae</taxon>
        <taxon>Microbulbifer</taxon>
    </lineage>
</organism>
<dbReference type="Pfam" id="PF02599">
    <property type="entry name" value="CsrA"/>
    <property type="match status" value="1"/>
</dbReference>
<dbReference type="EMBL" id="CP098023">
    <property type="protein sequence ID" value="WKD48915.1"/>
    <property type="molecule type" value="Genomic_DNA"/>
</dbReference>
<proteinExistence type="inferred from homology"/>
<name>A0ABY9E7B3_9GAMM</name>
<keyword evidence="7" id="KW-1185">Reference proteome</keyword>
<dbReference type="SUPFAM" id="SSF117130">
    <property type="entry name" value="CsrA-like"/>
    <property type="match status" value="1"/>
</dbReference>
<dbReference type="RefSeq" id="WP_301414701.1">
    <property type="nucleotide sequence ID" value="NZ_CP098023.1"/>
</dbReference>
<keyword evidence="3 5" id="KW-0694">RNA-binding</keyword>
<keyword evidence="4 5" id="KW-0010">Activator</keyword>
<dbReference type="HAMAP" id="MF_00167">
    <property type="entry name" value="CsrA"/>
    <property type="match status" value="1"/>
</dbReference>
<evidence type="ECO:0000256" key="1">
    <source>
        <dbReference type="ARBA" id="ARBA00022490"/>
    </source>
</evidence>
<evidence type="ECO:0000313" key="6">
    <source>
        <dbReference type="EMBL" id="WKD48915.1"/>
    </source>
</evidence>
<dbReference type="NCBIfam" id="NF002469">
    <property type="entry name" value="PRK01712.1"/>
    <property type="match status" value="1"/>
</dbReference>